<dbReference type="AlphaFoldDB" id="W9YUG5"/>
<accession>W9YUG5</accession>
<keyword evidence="4" id="KW-1185">Reference proteome</keyword>
<evidence type="ECO:0000313" key="3">
    <source>
        <dbReference type="EMBL" id="EXJ85919.1"/>
    </source>
</evidence>
<comment type="caution">
    <text evidence="3">The sequence shown here is derived from an EMBL/GenBank/DDBJ whole genome shotgun (WGS) entry which is preliminary data.</text>
</comment>
<keyword evidence="1" id="KW-1133">Transmembrane helix</keyword>
<evidence type="ECO:0000313" key="4">
    <source>
        <dbReference type="Proteomes" id="UP000019484"/>
    </source>
</evidence>
<name>W9YUG5_9EURO</name>
<sequence>MAPIAATMTTSMALFLLTILVAFPVVSAHPSNATSPSFDICEWKDAMPLLYHEYGTVQCPCLFYLLENGECERKSWISGCSSFCQVRTTFYHGEEQPYVRVPVCRGGLTCTLSESVHQNYAWKAKLNFNVKIQVLTAGITQGYSTKSGITQGYKFSKTLPDGECGYFTFIPIYKGTCGSSTECYGSRCNDDCYTQGNVCVEQLVGYNAHDDIHDWRPIRGIVVFVYVDCLTLAPLPDEKQDPAFSQPGVRLPRDYHPMIRAYENLWKASLQGPLTAQVETPYCGTRMPVNASMCFMGWCFCMYWLAISLTLTAEIRWLVDW</sequence>
<dbReference type="RefSeq" id="XP_007725357.1">
    <property type="nucleotide sequence ID" value="XM_007727167.1"/>
</dbReference>
<evidence type="ECO:0000256" key="2">
    <source>
        <dbReference type="SAM" id="SignalP"/>
    </source>
</evidence>
<keyword evidence="1" id="KW-0812">Transmembrane</keyword>
<dbReference type="Proteomes" id="UP000019484">
    <property type="component" value="Unassembled WGS sequence"/>
</dbReference>
<dbReference type="GeneID" id="19161156"/>
<feature type="signal peptide" evidence="2">
    <location>
        <begin position="1"/>
        <end position="28"/>
    </location>
</feature>
<feature type="chain" id="PRO_5004935106" evidence="2">
    <location>
        <begin position="29"/>
        <end position="321"/>
    </location>
</feature>
<keyword evidence="2" id="KW-0732">Signal</keyword>
<proteinExistence type="predicted"/>
<reference evidence="3 4" key="1">
    <citation type="submission" date="2013-03" db="EMBL/GenBank/DDBJ databases">
        <title>The Genome Sequence of Capronia coronata CBS 617.96.</title>
        <authorList>
            <consortium name="The Broad Institute Genomics Platform"/>
            <person name="Cuomo C."/>
            <person name="de Hoog S."/>
            <person name="Gorbushina A."/>
            <person name="Walker B."/>
            <person name="Young S.K."/>
            <person name="Zeng Q."/>
            <person name="Gargeya S."/>
            <person name="Fitzgerald M."/>
            <person name="Haas B."/>
            <person name="Abouelleil A."/>
            <person name="Allen A.W."/>
            <person name="Alvarado L."/>
            <person name="Arachchi H.M."/>
            <person name="Berlin A.M."/>
            <person name="Chapman S.B."/>
            <person name="Gainer-Dewar J."/>
            <person name="Goldberg J."/>
            <person name="Griggs A."/>
            <person name="Gujja S."/>
            <person name="Hansen M."/>
            <person name="Howarth C."/>
            <person name="Imamovic A."/>
            <person name="Ireland A."/>
            <person name="Larimer J."/>
            <person name="McCowan C."/>
            <person name="Murphy C."/>
            <person name="Pearson M."/>
            <person name="Poon T.W."/>
            <person name="Priest M."/>
            <person name="Roberts A."/>
            <person name="Saif S."/>
            <person name="Shea T."/>
            <person name="Sisk P."/>
            <person name="Sykes S."/>
            <person name="Wortman J."/>
            <person name="Nusbaum C."/>
            <person name="Birren B."/>
        </authorList>
    </citation>
    <scope>NUCLEOTIDE SEQUENCE [LARGE SCALE GENOMIC DNA]</scope>
    <source>
        <strain evidence="3 4">CBS 617.96</strain>
    </source>
</reference>
<dbReference type="eggNOG" id="ENOG502T1WF">
    <property type="taxonomic scope" value="Eukaryota"/>
</dbReference>
<gene>
    <name evidence="3" type="ORF">A1O1_06288</name>
</gene>
<evidence type="ECO:0000256" key="1">
    <source>
        <dbReference type="SAM" id="Phobius"/>
    </source>
</evidence>
<feature type="transmembrane region" description="Helical" evidence="1">
    <location>
        <begin position="295"/>
        <end position="319"/>
    </location>
</feature>
<dbReference type="EMBL" id="AMWN01000005">
    <property type="protein sequence ID" value="EXJ85919.1"/>
    <property type="molecule type" value="Genomic_DNA"/>
</dbReference>
<dbReference type="HOGENOM" id="CLU_059034_0_0_1"/>
<organism evidence="3 4">
    <name type="scientific">Capronia coronata CBS 617.96</name>
    <dbReference type="NCBI Taxonomy" id="1182541"/>
    <lineage>
        <taxon>Eukaryota</taxon>
        <taxon>Fungi</taxon>
        <taxon>Dikarya</taxon>
        <taxon>Ascomycota</taxon>
        <taxon>Pezizomycotina</taxon>
        <taxon>Eurotiomycetes</taxon>
        <taxon>Chaetothyriomycetidae</taxon>
        <taxon>Chaetothyriales</taxon>
        <taxon>Herpotrichiellaceae</taxon>
        <taxon>Capronia</taxon>
    </lineage>
</organism>
<protein>
    <submittedName>
        <fullName evidence="3">Uncharacterized protein</fullName>
    </submittedName>
</protein>
<dbReference type="OrthoDB" id="1896086at2759"/>
<keyword evidence="1" id="KW-0472">Membrane</keyword>